<dbReference type="InterPro" id="IPR036875">
    <property type="entry name" value="Znf_CCHC_sf"/>
</dbReference>
<comment type="caution">
    <text evidence="3">The sequence shown here is derived from an EMBL/GenBank/DDBJ whole genome shotgun (WGS) entry which is preliminary data.</text>
</comment>
<evidence type="ECO:0000313" key="3">
    <source>
        <dbReference type="EMBL" id="MBA0877005.1"/>
    </source>
</evidence>
<name>A0A7J9N0W7_GOSSC</name>
<dbReference type="InterPro" id="IPR025836">
    <property type="entry name" value="Zn_knuckle_CX2CX4HX4C"/>
</dbReference>
<evidence type="ECO:0000313" key="4">
    <source>
        <dbReference type="Proteomes" id="UP000593576"/>
    </source>
</evidence>
<dbReference type="Proteomes" id="UP000593576">
    <property type="component" value="Unassembled WGS sequence"/>
</dbReference>
<evidence type="ECO:0000256" key="1">
    <source>
        <dbReference type="PROSITE-ProRule" id="PRU00047"/>
    </source>
</evidence>
<evidence type="ECO:0000259" key="2">
    <source>
        <dbReference type="PROSITE" id="PS50158"/>
    </source>
</evidence>
<dbReference type="SUPFAM" id="SSF57756">
    <property type="entry name" value="Retrovirus zinc finger-like domains"/>
    <property type="match status" value="1"/>
</dbReference>
<keyword evidence="4" id="KW-1185">Reference proteome</keyword>
<dbReference type="PANTHER" id="PTHR31286">
    <property type="entry name" value="GLYCINE-RICH CELL WALL STRUCTURAL PROTEIN 1.8-LIKE"/>
    <property type="match status" value="1"/>
</dbReference>
<dbReference type="GO" id="GO:0003676">
    <property type="term" value="F:nucleic acid binding"/>
    <property type="evidence" value="ECO:0007669"/>
    <property type="project" value="InterPro"/>
</dbReference>
<keyword evidence="1" id="KW-0863">Zinc-finger</keyword>
<dbReference type="OrthoDB" id="991972at2759"/>
<dbReference type="InterPro" id="IPR040256">
    <property type="entry name" value="At4g02000-like"/>
</dbReference>
<keyword evidence="1" id="KW-0862">Zinc</keyword>
<dbReference type="Pfam" id="PF14392">
    <property type="entry name" value="zf-CCHC_4"/>
    <property type="match status" value="1"/>
</dbReference>
<dbReference type="InterPro" id="IPR001878">
    <property type="entry name" value="Znf_CCHC"/>
</dbReference>
<dbReference type="PANTHER" id="PTHR31286:SF153">
    <property type="entry name" value="DUF4283 DOMAIN PROTEIN"/>
    <property type="match status" value="1"/>
</dbReference>
<dbReference type="PROSITE" id="PS50158">
    <property type="entry name" value="ZF_CCHC"/>
    <property type="match status" value="1"/>
</dbReference>
<reference evidence="3 4" key="1">
    <citation type="journal article" date="2019" name="Genome Biol. Evol.">
        <title>Insights into the evolution of the New World diploid cottons (Gossypium, subgenus Houzingenia) based on genome sequencing.</title>
        <authorList>
            <person name="Grover C.E."/>
            <person name="Arick M.A. 2nd"/>
            <person name="Thrash A."/>
            <person name="Conover J.L."/>
            <person name="Sanders W.S."/>
            <person name="Peterson D.G."/>
            <person name="Frelichowski J.E."/>
            <person name="Scheffler J.A."/>
            <person name="Scheffler B.E."/>
            <person name="Wendel J.F."/>
        </authorList>
    </citation>
    <scope>NUCLEOTIDE SEQUENCE [LARGE SCALE GENOMIC DNA]</scope>
    <source>
        <strain evidence="3">1</strain>
        <tissue evidence="3">Leaf</tissue>
    </source>
</reference>
<dbReference type="Pfam" id="PF14111">
    <property type="entry name" value="DUF4283"/>
    <property type="match status" value="1"/>
</dbReference>
<dbReference type="AlphaFoldDB" id="A0A7J9N0W7"/>
<organism evidence="3 4">
    <name type="scientific">Gossypium schwendimanii</name>
    <name type="common">Cotton</name>
    <dbReference type="NCBI Taxonomy" id="34291"/>
    <lineage>
        <taxon>Eukaryota</taxon>
        <taxon>Viridiplantae</taxon>
        <taxon>Streptophyta</taxon>
        <taxon>Embryophyta</taxon>
        <taxon>Tracheophyta</taxon>
        <taxon>Spermatophyta</taxon>
        <taxon>Magnoliopsida</taxon>
        <taxon>eudicotyledons</taxon>
        <taxon>Gunneridae</taxon>
        <taxon>Pentapetalae</taxon>
        <taxon>rosids</taxon>
        <taxon>malvids</taxon>
        <taxon>Malvales</taxon>
        <taxon>Malvaceae</taxon>
        <taxon>Malvoideae</taxon>
        <taxon>Gossypium</taxon>
    </lineage>
</organism>
<keyword evidence="1" id="KW-0479">Metal-binding</keyword>
<sequence>MEHELAQLSINDEEEEIIHIPIDVNKENRGEIFQLVGCFLTASTIHFSAMKSTMANLWHPVKGVQICDLGEKRYLFQFFHAMDMIRIPLVLTPFWVQVYNVPIGLFSENLVVQLGNFLGNFMEHDVSYLGKGNKNFMRIRVQIDIRRPLKRRKKISFGGNCSYVTFKYERLSLFCFYCGKLGHNDSSCKERMNLGVKIAEMG</sequence>
<protein>
    <recommendedName>
        <fullName evidence="2">CCHC-type domain-containing protein</fullName>
    </recommendedName>
</protein>
<dbReference type="GO" id="GO:0008270">
    <property type="term" value="F:zinc ion binding"/>
    <property type="evidence" value="ECO:0007669"/>
    <property type="project" value="UniProtKB-KW"/>
</dbReference>
<proteinExistence type="predicted"/>
<accession>A0A7J9N0W7</accession>
<gene>
    <name evidence="3" type="ORF">Goshw_024427</name>
</gene>
<dbReference type="EMBL" id="JABFAF010266849">
    <property type="protein sequence ID" value="MBA0877005.1"/>
    <property type="molecule type" value="Genomic_DNA"/>
</dbReference>
<dbReference type="InterPro" id="IPR025558">
    <property type="entry name" value="DUF4283"/>
</dbReference>
<feature type="domain" description="CCHC-type" evidence="2">
    <location>
        <begin position="175"/>
        <end position="190"/>
    </location>
</feature>